<organism evidence="1 2">
    <name type="scientific">Blomia tropicalis</name>
    <name type="common">Mite</name>
    <dbReference type="NCBI Taxonomy" id="40697"/>
    <lineage>
        <taxon>Eukaryota</taxon>
        <taxon>Metazoa</taxon>
        <taxon>Ecdysozoa</taxon>
        <taxon>Arthropoda</taxon>
        <taxon>Chelicerata</taxon>
        <taxon>Arachnida</taxon>
        <taxon>Acari</taxon>
        <taxon>Acariformes</taxon>
        <taxon>Sarcoptiformes</taxon>
        <taxon>Astigmata</taxon>
        <taxon>Glycyphagoidea</taxon>
        <taxon>Echimyopodidae</taxon>
        <taxon>Blomia</taxon>
    </lineage>
</organism>
<dbReference type="AlphaFoldDB" id="A0A9Q0RQ04"/>
<comment type="caution">
    <text evidence="1">The sequence shown here is derived from an EMBL/GenBank/DDBJ whole genome shotgun (WGS) entry which is preliminary data.</text>
</comment>
<dbReference type="EMBL" id="JAPWDV010000001">
    <property type="protein sequence ID" value="KAJ6222246.1"/>
    <property type="molecule type" value="Genomic_DNA"/>
</dbReference>
<evidence type="ECO:0000313" key="1">
    <source>
        <dbReference type="EMBL" id="KAJ6222246.1"/>
    </source>
</evidence>
<sequence>EQRSRPNRNDHILLDIGLLGNCFIYNSDRGLLMGNVGYTYAKNDDDDDSMTPPIDGPNYGLLKSFSLTHIAKYNKKYVDLPISGHRSNVQIGI</sequence>
<accession>A0A9Q0RQ04</accession>
<name>A0A9Q0RQ04_BLOTA</name>
<evidence type="ECO:0000313" key="2">
    <source>
        <dbReference type="Proteomes" id="UP001142055"/>
    </source>
</evidence>
<gene>
    <name evidence="1" type="ORF">RDWZM_000791</name>
</gene>
<feature type="non-terminal residue" evidence="1">
    <location>
        <position position="1"/>
    </location>
</feature>
<protein>
    <submittedName>
        <fullName evidence="1">Uncharacterized protein</fullName>
    </submittedName>
</protein>
<reference evidence="1" key="1">
    <citation type="submission" date="2022-12" db="EMBL/GenBank/DDBJ databases">
        <title>Genome assemblies of Blomia tropicalis.</title>
        <authorList>
            <person name="Cui Y."/>
        </authorList>
    </citation>
    <scope>NUCLEOTIDE SEQUENCE</scope>
    <source>
        <tissue evidence="1">Adult mites</tissue>
    </source>
</reference>
<dbReference type="Proteomes" id="UP001142055">
    <property type="component" value="Chromosome 1"/>
</dbReference>
<keyword evidence="2" id="KW-1185">Reference proteome</keyword>
<proteinExistence type="predicted"/>